<keyword evidence="2" id="KW-1185">Reference proteome</keyword>
<gene>
    <name evidence="1" type="ORF">LQ318_12945</name>
</gene>
<evidence type="ECO:0000313" key="2">
    <source>
        <dbReference type="Proteomes" id="UP001207337"/>
    </source>
</evidence>
<organism evidence="1 2">
    <name type="scientific">Fodinibius salicampi</name>
    <dbReference type="NCBI Taxonomy" id="1920655"/>
    <lineage>
        <taxon>Bacteria</taxon>
        <taxon>Pseudomonadati</taxon>
        <taxon>Balneolota</taxon>
        <taxon>Balneolia</taxon>
        <taxon>Balneolales</taxon>
        <taxon>Balneolaceae</taxon>
        <taxon>Fodinibius</taxon>
    </lineage>
</organism>
<evidence type="ECO:0000313" key="1">
    <source>
        <dbReference type="EMBL" id="MCW9713812.1"/>
    </source>
</evidence>
<accession>A0ABT3Q113</accession>
<protein>
    <submittedName>
        <fullName evidence="1">UPF0489 family protein</fullName>
    </submittedName>
</protein>
<dbReference type="RefSeq" id="WP_265790772.1">
    <property type="nucleotide sequence ID" value="NZ_BAABRS010000003.1"/>
</dbReference>
<reference evidence="1 2" key="1">
    <citation type="submission" date="2021-11" db="EMBL/GenBank/DDBJ databases">
        <title>Aliifidinibius sp. nov., a new bacterium isolated from saline soil.</title>
        <authorList>
            <person name="Galisteo C."/>
            <person name="De La Haba R."/>
            <person name="Sanchez-Porro C."/>
            <person name="Ventosa A."/>
        </authorList>
    </citation>
    <scope>NUCLEOTIDE SEQUENCE [LARGE SCALE GENOMIC DNA]</scope>
    <source>
        <strain evidence="1 2">KACC 190600</strain>
    </source>
</reference>
<proteinExistence type="predicted"/>
<comment type="caution">
    <text evidence="1">The sequence shown here is derived from an EMBL/GenBank/DDBJ whole genome shotgun (WGS) entry which is preliminary data.</text>
</comment>
<dbReference type="EMBL" id="JAJNDC010000003">
    <property type="protein sequence ID" value="MCW9713812.1"/>
    <property type="molecule type" value="Genomic_DNA"/>
</dbReference>
<sequence>MFDNKEPLKCDPPGTFREVIAHPGRHDRAIEKAVIMEHRFAFFFWMKWKRELEKRNWLEQPAPTLVTIDWHRDLAPPPDDQKKRLMKLKDANLSDISNYVWAQFEQTNDGHILCAAWLNLIGDIILLKNSAGEMQESFSDAGGNNHTIFEFREYNRFEDFVCSRNDQNIFLDIDLDYFIHGKGNVFYPGTFEPYSEEEIKSVVDYGHPVFKHILPNIDGLTLAQEPSYCGGIVNSCYIMKIVNEQLFDEQNDWKHLKEK</sequence>
<name>A0ABT3Q113_9BACT</name>
<dbReference type="Proteomes" id="UP001207337">
    <property type="component" value="Unassembled WGS sequence"/>
</dbReference>